<dbReference type="PANTHER" id="PTHR10048:SF14">
    <property type="entry name" value="LD28067P"/>
    <property type="match status" value="1"/>
</dbReference>
<feature type="non-terminal residue" evidence="5">
    <location>
        <position position="68"/>
    </location>
</feature>
<keyword evidence="1" id="KW-0808">Transferase</keyword>
<dbReference type="GO" id="GO:0016477">
    <property type="term" value="P:cell migration"/>
    <property type="evidence" value="ECO:0007669"/>
    <property type="project" value="TreeGrafter"/>
</dbReference>
<dbReference type="KEGG" id="dci:108254267"/>
<dbReference type="GO" id="GO:0043491">
    <property type="term" value="P:phosphatidylinositol 3-kinase/protein kinase B signal transduction"/>
    <property type="evidence" value="ECO:0007669"/>
    <property type="project" value="TreeGrafter"/>
</dbReference>
<dbReference type="GO" id="GO:0005886">
    <property type="term" value="C:plasma membrane"/>
    <property type="evidence" value="ECO:0007669"/>
    <property type="project" value="TreeGrafter"/>
</dbReference>
<evidence type="ECO:0000256" key="1">
    <source>
        <dbReference type="ARBA" id="ARBA00022679"/>
    </source>
</evidence>
<reference evidence="5" key="1">
    <citation type="submission" date="2025-08" db="UniProtKB">
        <authorList>
            <consortium name="RefSeq"/>
        </authorList>
    </citation>
    <scope>IDENTIFICATION</scope>
</reference>
<evidence type="ECO:0000313" key="5">
    <source>
        <dbReference type="RefSeq" id="XP_017304763.1"/>
    </source>
</evidence>
<dbReference type="GO" id="GO:0005942">
    <property type="term" value="C:phosphatidylinositol 3-kinase complex"/>
    <property type="evidence" value="ECO:0007669"/>
    <property type="project" value="TreeGrafter"/>
</dbReference>
<dbReference type="InterPro" id="IPR011009">
    <property type="entry name" value="Kinase-like_dom_sf"/>
</dbReference>
<dbReference type="InterPro" id="IPR015433">
    <property type="entry name" value="PI3/4_kinase"/>
</dbReference>
<evidence type="ECO:0000313" key="4">
    <source>
        <dbReference type="Proteomes" id="UP000079169"/>
    </source>
</evidence>
<keyword evidence="2" id="KW-0418">Kinase</keyword>
<evidence type="ECO:0000256" key="2">
    <source>
        <dbReference type="ARBA" id="ARBA00022777"/>
    </source>
</evidence>
<proteinExistence type="predicted"/>
<dbReference type="Proteomes" id="UP000079169">
    <property type="component" value="Unplaced"/>
</dbReference>
<dbReference type="GO" id="GO:0048015">
    <property type="term" value="P:phosphatidylinositol-mediated signaling"/>
    <property type="evidence" value="ECO:0007669"/>
    <property type="project" value="TreeGrafter"/>
</dbReference>
<feature type="domain" description="PI3K/PI4K catalytic" evidence="3">
    <location>
        <begin position="1"/>
        <end position="68"/>
    </location>
</feature>
<dbReference type="PANTHER" id="PTHR10048">
    <property type="entry name" value="PHOSPHATIDYLINOSITOL KINASE"/>
    <property type="match status" value="1"/>
</dbReference>
<dbReference type="InterPro" id="IPR036940">
    <property type="entry name" value="PI3/4_kinase_cat_sf"/>
</dbReference>
<gene>
    <name evidence="5" type="primary">LOC108254267</name>
</gene>
<dbReference type="GeneID" id="108254267"/>
<dbReference type="GO" id="GO:0035005">
    <property type="term" value="F:1-phosphatidylinositol-4-phosphate 3-kinase activity"/>
    <property type="evidence" value="ECO:0007669"/>
    <property type="project" value="TreeGrafter"/>
</dbReference>
<dbReference type="SUPFAM" id="SSF56112">
    <property type="entry name" value="Protein kinase-like (PK-like)"/>
    <property type="match status" value="1"/>
</dbReference>
<dbReference type="Pfam" id="PF00454">
    <property type="entry name" value="PI3_PI4_kinase"/>
    <property type="match status" value="1"/>
</dbReference>
<evidence type="ECO:0000259" key="3">
    <source>
        <dbReference type="PROSITE" id="PS50290"/>
    </source>
</evidence>
<accession>A0A1S4ERG5</accession>
<dbReference type="STRING" id="121845.A0A1S4ERG5"/>
<dbReference type="Gene3D" id="1.10.1070.11">
    <property type="entry name" value="Phosphatidylinositol 3-/4-kinase, catalytic domain"/>
    <property type="match status" value="1"/>
</dbReference>
<dbReference type="PaxDb" id="121845-A0A1S4ERG5"/>
<name>A0A1S4ERG5_DIACI</name>
<dbReference type="PROSITE" id="PS50290">
    <property type="entry name" value="PI3_4_KINASE_3"/>
    <property type="match status" value="1"/>
</dbReference>
<dbReference type="RefSeq" id="XP_017304763.1">
    <property type="nucleotide sequence ID" value="XM_017449274.1"/>
</dbReference>
<organism evidence="4 5">
    <name type="scientific">Diaphorina citri</name>
    <name type="common">Asian citrus psyllid</name>
    <dbReference type="NCBI Taxonomy" id="121845"/>
    <lineage>
        <taxon>Eukaryota</taxon>
        <taxon>Metazoa</taxon>
        <taxon>Ecdysozoa</taxon>
        <taxon>Arthropoda</taxon>
        <taxon>Hexapoda</taxon>
        <taxon>Insecta</taxon>
        <taxon>Pterygota</taxon>
        <taxon>Neoptera</taxon>
        <taxon>Paraneoptera</taxon>
        <taxon>Hemiptera</taxon>
        <taxon>Sternorrhyncha</taxon>
        <taxon>Psylloidea</taxon>
        <taxon>Psyllidae</taxon>
        <taxon>Diaphorininae</taxon>
        <taxon>Diaphorina</taxon>
    </lineage>
</organism>
<dbReference type="GO" id="GO:0016303">
    <property type="term" value="F:1-phosphatidylinositol-3-kinase activity"/>
    <property type="evidence" value="ECO:0007669"/>
    <property type="project" value="TreeGrafter"/>
</dbReference>
<dbReference type="InterPro" id="IPR000403">
    <property type="entry name" value="PI3/4_kinase_cat_dom"/>
</dbReference>
<keyword evidence="4" id="KW-1185">Reference proteome</keyword>
<sequence length="68" mass="7592">MVTFSCVPTGHKRGIIEMVQDAETLRKIQVELGLTGSFRDRPIAEWLAKHNPSALEYERAVANFTASC</sequence>
<dbReference type="AlphaFoldDB" id="A0A1S4ERG5"/>
<dbReference type="OMA" id="IIYRCIS"/>
<protein>
    <submittedName>
        <fullName evidence="5">Phosphatidylinositol 4-phosphate 3-kinase C2 domain-containing subunit beta-like</fullName>
    </submittedName>
</protein>
<dbReference type="GO" id="GO:0005737">
    <property type="term" value="C:cytoplasm"/>
    <property type="evidence" value="ECO:0007669"/>
    <property type="project" value="TreeGrafter"/>
</dbReference>